<dbReference type="InterPro" id="IPR050667">
    <property type="entry name" value="PPR-containing_protein"/>
</dbReference>
<evidence type="ECO:0000313" key="5">
    <source>
        <dbReference type="Proteomes" id="UP000027138"/>
    </source>
</evidence>
<feature type="repeat" description="PPR" evidence="3">
    <location>
        <begin position="99"/>
        <end position="133"/>
    </location>
</feature>
<dbReference type="InterPro" id="IPR002885">
    <property type="entry name" value="PPR_rpt"/>
</dbReference>
<dbReference type="OrthoDB" id="1718323at2759"/>
<comment type="similarity">
    <text evidence="1">Belongs to the PPR family. P subfamily.</text>
</comment>
<evidence type="ECO:0008006" key="6">
    <source>
        <dbReference type="Google" id="ProtNLM"/>
    </source>
</evidence>
<protein>
    <recommendedName>
        <fullName evidence="6">Pentacotripeptide-repeat region of PRORP domain-containing protein</fullName>
    </recommendedName>
</protein>
<name>A0A067KVK9_JATCU</name>
<organism evidence="4 5">
    <name type="scientific">Jatropha curcas</name>
    <name type="common">Barbados nut</name>
    <dbReference type="NCBI Taxonomy" id="180498"/>
    <lineage>
        <taxon>Eukaryota</taxon>
        <taxon>Viridiplantae</taxon>
        <taxon>Streptophyta</taxon>
        <taxon>Embryophyta</taxon>
        <taxon>Tracheophyta</taxon>
        <taxon>Spermatophyta</taxon>
        <taxon>Magnoliopsida</taxon>
        <taxon>eudicotyledons</taxon>
        <taxon>Gunneridae</taxon>
        <taxon>Pentapetalae</taxon>
        <taxon>rosids</taxon>
        <taxon>fabids</taxon>
        <taxon>Malpighiales</taxon>
        <taxon>Euphorbiaceae</taxon>
        <taxon>Crotonoideae</taxon>
        <taxon>Jatropheae</taxon>
        <taxon>Jatropha</taxon>
    </lineage>
</organism>
<dbReference type="Pfam" id="PF13041">
    <property type="entry name" value="PPR_2"/>
    <property type="match status" value="1"/>
</dbReference>
<dbReference type="PROSITE" id="PS51375">
    <property type="entry name" value="PPR"/>
    <property type="match status" value="1"/>
</dbReference>
<dbReference type="EMBL" id="KK914334">
    <property type="protein sequence ID" value="KDP40211.1"/>
    <property type="molecule type" value="Genomic_DNA"/>
</dbReference>
<keyword evidence="5" id="KW-1185">Reference proteome</keyword>
<evidence type="ECO:0000256" key="1">
    <source>
        <dbReference type="ARBA" id="ARBA00007626"/>
    </source>
</evidence>
<dbReference type="Gene3D" id="1.25.40.10">
    <property type="entry name" value="Tetratricopeptide repeat domain"/>
    <property type="match status" value="2"/>
</dbReference>
<dbReference type="InterPro" id="IPR011990">
    <property type="entry name" value="TPR-like_helical_dom_sf"/>
</dbReference>
<proteinExistence type="inferred from homology"/>
<dbReference type="NCBIfam" id="TIGR00756">
    <property type="entry name" value="PPR"/>
    <property type="match status" value="2"/>
</dbReference>
<evidence type="ECO:0000256" key="2">
    <source>
        <dbReference type="ARBA" id="ARBA00022737"/>
    </source>
</evidence>
<accession>A0A067KVK9</accession>
<evidence type="ECO:0000256" key="3">
    <source>
        <dbReference type="PROSITE-ProRule" id="PRU00708"/>
    </source>
</evidence>
<gene>
    <name evidence="4" type="ORF">JCGZ_02209</name>
</gene>
<sequence>MSNVMRWLAIAGKYEAAVDAFREIEKYGISKDLEASNKVMDTLVKEGSVEHAYNVFMEFKDCIPVDLSSFNILIHGRSGRLKDAWDVFVDMKKQGVSQNLLTYNTMISCACTHLEEENALKLLQRMEEDSCKPDIKTYASLLKMCCRKKRMKVLKFLSSYMFKNNVSIELSTYTLLVNGLCKSGKLDMLARSLKKQYSRG</sequence>
<reference evidence="4 5" key="1">
    <citation type="journal article" date="2014" name="PLoS ONE">
        <title>Global Analysis of Gene Expression Profiles in Physic Nut (Jatropha curcas L.) Seedlings Exposed to Salt Stress.</title>
        <authorList>
            <person name="Zhang L."/>
            <person name="Zhang C."/>
            <person name="Wu P."/>
            <person name="Chen Y."/>
            <person name="Li M."/>
            <person name="Jiang H."/>
            <person name="Wu G."/>
        </authorList>
    </citation>
    <scope>NUCLEOTIDE SEQUENCE [LARGE SCALE GENOMIC DNA]</scope>
    <source>
        <strain evidence="5">cv. GZQX0401</strain>
        <tissue evidence="4">Young leaves</tissue>
    </source>
</reference>
<evidence type="ECO:0000313" key="4">
    <source>
        <dbReference type="EMBL" id="KDP40211.1"/>
    </source>
</evidence>
<dbReference type="PANTHER" id="PTHR47939">
    <property type="entry name" value="MEMBRANE-ASSOCIATED SALT-INDUCIBLE PROTEIN-LIKE"/>
    <property type="match status" value="1"/>
</dbReference>
<keyword evidence="2" id="KW-0677">Repeat</keyword>
<dbReference type="PANTHER" id="PTHR47939:SF13">
    <property type="entry name" value="OS03G0201400 PROTEIN"/>
    <property type="match status" value="1"/>
</dbReference>
<dbReference type="Pfam" id="PF01535">
    <property type="entry name" value="PPR"/>
    <property type="match status" value="3"/>
</dbReference>
<dbReference type="Proteomes" id="UP000027138">
    <property type="component" value="Unassembled WGS sequence"/>
</dbReference>
<dbReference type="AlphaFoldDB" id="A0A067KVK9"/>